<dbReference type="OrthoDB" id="9780326at2"/>
<dbReference type="InterPro" id="IPR007627">
    <property type="entry name" value="RNA_pol_sigma70_r2"/>
</dbReference>
<evidence type="ECO:0000256" key="1">
    <source>
        <dbReference type="ARBA" id="ARBA00010641"/>
    </source>
</evidence>
<dbReference type="GO" id="GO:0006352">
    <property type="term" value="P:DNA-templated transcription initiation"/>
    <property type="evidence" value="ECO:0007669"/>
    <property type="project" value="InterPro"/>
</dbReference>
<dbReference type="Pfam" id="PF08281">
    <property type="entry name" value="Sigma70_r4_2"/>
    <property type="match status" value="1"/>
</dbReference>
<comment type="caution">
    <text evidence="7">The sequence shown here is derived from an EMBL/GenBank/DDBJ whole genome shotgun (WGS) entry which is preliminary data.</text>
</comment>
<dbReference type="Proteomes" id="UP000278351">
    <property type="component" value="Unassembled WGS sequence"/>
</dbReference>
<comment type="similarity">
    <text evidence="1">Belongs to the sigma-70 factor family. ECF subfamily.</text>
</comment>
<evidence type="ECO:0000259" key="5">
    <source>
        <dbReference type="Pfam" id="PF04542"/>
    </source>
</evidence>
<keyword evidence="8" id="KW-1185">Reference proteome</keyword>
<evidence type="ECO:0000256" key="3">
    <source>
        <dbReference type="ARBA" id="ARBA00023082"/>
    </source>
</evidence>
<gene>
    <name evidence="7" type="ORF">EGT74_14525</name>
</gene>
<sequence>MNNQDKHEAFLAVVQAHKGILYKIANSYCRNADDRQDLIQEIILQLWLSFDRYSGQFKLSTWVYRIALNTTISSYRKYSRKSKISSELNVNTLDFADSMASPETTENLHFLQHFIDSLNHFDRALMLLYLEEKTQAEMAEILGITITNVATRISRIKQKLKQKFSMLNS</sequence>
<proteinExistence type="inferred from homology"/>
<dbReference type="EMBL" id="RPDH01000002">
    <property type="protein sequence ID" value="RPE08273.1"/>
    <property type="molecule type" value="Genomic_DNA"/>
</dbReference>
<dbReference type="GO" id="GO:0016987">
    <property type="term" value="F:sigma factor activity"/>
    <property type="evidence" value="ECO:0007669"/>
    <property type="project" value="UniProtKB-KW"/>
</dbReference>
<evidence type="ECO:0000256" key="4">
    <source>
        <dbReference type="ARBA" id="ARBA00023163"/>
    </source>
</evidence>
<reference evidence="7 8" key="1">
    <citation type="submission" date="2018-11" db="EMBL/GenBank/DDBJ databases">
        <title>Chitinophaga lutea sp.nov., isolate from arsenic contaminated soil.</title>
        <authorList>
            <person name="Zong Y."/>
        </authorList>
    </citation>
    <scope>NUCLEOTIDE SEQUENCE [LARGE SCALE GENOMIC DNA]</scope>
    <source>
        <strain evidence="7 8">ZY74</strain>
    </source>
</reference>
<name>A0A3N4PHV8_9BACT</name>
<dbReference type="InterPro" id="IPR013325">
    <property type="entry name" value="RNA_pol_sigma_r2"/>
</dbReference>
<feature type="domain" description="RNA polymerase sigma-70 region 2" evidence="5">
    <location>
        <begin position="14"/>
        <end position="80"/>
    </location>
</feature>
<dbReference type="RefSeq" id="WP_123847273.1">
    <property type="nucleotide sequence ID" value="NZ_RPDH01000002.1"/>
</dbReference>
<organism evidence="7 8">
    <name type="scientific">Chitinophaga lutea</name>
    <dbReference type="NCBI Taxonomy" id="2488634"/>
    <lineage>
        <taxon>Bacteria</taxon>
        <taxon>Pseudomonadati</taxon>
        <taxon>Bacteroidota</taxon>
        <taxon>Chitinophagia</taxon>
        <taxon>Chitinophagales</taxon>
        <taxon>Chitinophagaceae</taxon>
        <taxon>Chitinophaga</taxon>
    </lineage>
</organism>
<dbReference type="PANTHER" id="PTHR43133">
    <property type="entry name" value="RNA POLYMERASE ECF-TYPE SIGMA FACTO"/>
    <property type="match status" value="1"/>
</dbReference>
<dbReference type="PANTHER" id="PTHR43133:SF45">
    <property type="entry name" value="RNA POLYMERASE ECF-TYPE SIGMA FACTOR"/>
    <property type="match status" value="1"/>
</dbReference>
<dbReference type="NCBIfam" id="TIGR02937">
    <property type="entry name" value="sigma70-ECF"/>
    <property type="match status" value="1"/>
</dbReference>
<dbReference type="InterPro" id="IPR013324">
    <property type="entry name" value="RNA_pol_sigma_r3/r4-like"/>
</dbReference>
<keyword evidence="2" id="KW-0805">Transcription regulation</keyword>
<dbReference type="InterPro" id="IPR014284">
    <property type="entry name" value="RNA_pol_sigma-70_dom"/>
</dbReference>
<evidence type="ECO:0000313" key="8">
    <source>
        <dbReference type="Proteomes" id="UP000278351"/>
    </source>
</evidence>
<dbReference type="Pfam" id="PF04542">
    <property type="entry name" value="Sigma70_r2"/>
    <property type="match status" value="1"/>
</dbReference>
<dbReference type="AlphaFoldDB" id="A0A3N4PHV8"/>
<dbReference type="GO" id="GO:0003677">
    <property type="term" value="F:DNA binding"/>
    <property type="evidence" value="ECO:0007669"/>
    <property type="project" value="InterPro"/>
</dbReference>
<evidence type="ECO:0000259" key="6">
    <source>
        <dbReference type="Pfam" id="PF08281"/>
    </source>
</evidence>
<protein>
    <submittedName>
        <fullName evidence="7">RNA polymerase sigma factor</fullName>
    </submittedName>
</protein>
<accession>A0A3N4PHV8</accession>
<evidence type="ECO:0000256" key="2">
    <source>
        <dbReference type="ARBA" id="ARBA00023015"/>
    </source>
</evidence>
<dbReference type="Gene3D" id="1.10.1740.10">
    <property type="match status" value="1"/>
</dbReference>
<keyword evidence="4" id="KW-0804">Transcription</keyword>
<feature type="domain" description="RNA polymerase sigma factor 70 region 4 type 2" evidence="6">
    <location>
        <begin position="123"/>
        <end position="160"/>
    </location>
</feature>
<dbReference type="InterPro" id="IPR013249">
    <property type="entry name" value="RNA_pol_sigma70_r4_t2"/>
</dbReference>
<dbReference type="InterPro" id="IPR039425">
    <property type="entry name" value="RNA_pol_sigma-70-like"/>
</dbReference>
<dbReference type="SUPFAM" id="SSF88659">
    <property type="entry name" value="Sigma3 and sigma4 domains of RNA polymerase sigma factors"/>
    <property type="match status" value="1"/>
</dbReference>
<dbReference type="InterPro" id="IPR036388">
    <property type="entry name" value="WH-like_DNA-bd_sf"/>
</dbReference>
<evidence type="ECO:0000313" key="7">
    <source>
        <dbReference type="EMBL" id="RPE08273.1"/>
    </source>
</evidence>
<dbReference type="Gene3D" id="1.10.10.10">
    <property type="entry name" value="Winged helix-like DNA-binding domain superfamily/Winged helix DNA-binding domain"/>
    <property type="match status" value="1"/>
</dbReference>
<dbReference type="SUPFAM" id="SSF88946">
    <property type="entry name" value="Sigma2 domain of RNA polymerase sigma factors"/>
    <property type="match status" value="1"/>
</dbReference>
<keyword evidence="3" id="KW-0731">Sigma factor</keyword>